<dbReference type="PANTHER" id="PTHR10344">
    <property type="entry name" value="THYMIDYLATE KINASE"/>
    <property type="match status" value="1"/>
</dbReference>
<keyword evidence="2 8" id="KW-0808">Transferase</keyword>
<dbReference type="GO" id="GO:0004798">
    <property type="term" value="F:dTMP kinase activity"/>
    <property type="evidence" value="ECO:0007669"/>
    <property type="project" value="UniProtKB-UniRule"/>
</dbReference>
<evidence type="ECO:0000256" key="3">
    <source>
        <dbReference type="ARBA" id="ARBA00022727"/>
    </source>
</evidence>
<proteinExistence type="inferred from homology"/>
<keyword evidence="3 8" id="KW-0545">Nucleotide biosynthesis</keyword>
<dbReference type="AlphaFoldDB" id="I4B5X6"/>
<protein>
    <recommendedName>
        <fullName evidence="8">Thymidylate kinase</fullName>
        <ecNumber evidence="8">2.7.4.9</ecNumber>
    </recommendedName>
    <alternativeName>
        <fullName evidence="8">dTMP kinase</fullName>
    </alternativeName>
</protein>
<organism evidence="10 11">
    <name type="scientific">Turneriella parva (strain ATCC BAA-1111 / DSM 21527 / NCTC 11395 / H)</name>
    <name type="common">Leptospira parva</name>
    <dbReference type="NCBI Taxonomy" id="869212"/>
    <lineage>
        <taxon>Bacteria</taxon>
        <taxon>Pseudomonadati</taxon>
        <taxon>Spirochaetota</taxon>
        <taxon>Spirochaetia</taxon>
        <taxon>Leptospirales</taxon>
        <taxon>Leptospiraceae</taxon>
        <taxon>Turneriella</taxon>
    </lineage>
</organism>
<evidence type="ECO:0000313" key="11">
    <source>
        <dbReference type="Proteomes" id="UP000006048"/>
    </source>
</evidence>
<dbReference type="STRING" id="869212.Turpa_2037"/>
<keyword evidence="11" id="KW-1185">Reference proteome</keyword>
<evidence type="ECO:0000259" key="9">
    <source>
        <dbReference type="Pfam" id="PF02223"/>
    </source>
</evidence>
<dbReference type="InterPro" id="IPR027417">
    <property type="entry name" value="P-loop_NTPase"/>
</dbReference>
<evidence type="ECO:0000256" key="4">
    <source>
        <dbReference type="ARBA" id="ARBA00022741"/>
    </source>
</evidence>
<dbReference type="InterPro" id="IPR018095">
    <property type="entry name" value="Thymidylate_kin_CS"/>
</dbReference>
<comment type="catalytic activity">
    <reaction evidence="7 8">
        <text>dTMP + ATP = dTDP + ADP</text>
        <dbReference type="Rhea" id="RHEA:13517"/>
        <dbReference type="ChEBI" id="CHEBI:30616"/>
        <dbReference type="ChEBI" id="CHEBI:58369"/>
        <dbReference type="ChEBI" id="CHEBI:63528"/>
        <dbReference type="ChEBI" id="CHEBI:456216"/>
        <dbReference type="EC" id="2.7.4.9"/>
    </reaction>
</comment>
<dbReference type="OrthoDB" id="9774907at2"/>
<evidence type="ECO:0000256" key="6">
    <source>
        <dbReference type="ARBA" id="ARBA00022840"/>
    </source>
</evidence>
<evidence type="ECO:0000256" key="8">
    <source>
        <dbReference type="HAMAP-Rule" id="MF_00165"/>
    </source>
</evidence>
<name>I4B5X6_TURPD</name>
<dbReference type="GO" id="GO:0005524">
    <property type="term" value="F:ATP binding"/>
    <property type="evidence" value="ECO:0007669"/>
    <property type="project" value="UniProtKB-UniRule"/>
</dbReference>
<evidence type="ECO:0000256" key="5">
    <source>
        <dbReference type="ARBA" id="ARBA00022777"/>
    </source>
</evidence>
<dbReference type="NCBIfam" id="TIGR00041">
    <property type="entry name" value="DTMP_kinase"/>
    <property type="match status" value="1"/>
</dbReference>
<dbReference type="HAMAP" id="MF_00165">
    <property type="entry name" value="Thymidylate_kinase"/>
    <property type="match status" value="1"/>
</dbReference>
<dbReference type="EMBL" id="CP002959">
    <property type="protein sequence ID" value="AFM12683.1"/>
    <property type="molecule type" value="Genomic_DNA"/>
</dbReference>
<feature type="binding site" evidence="8">
    <location>
        <begin position="10"/>
        <end position="17"/>
    </location>
    <ligand>
        <name>ATP</name>
        <dbReference type="ChEBI" id="CHEBI:30616"/>
    </ligand>
</feature>
<dbReference type="PROSITE" id="PS01331">
    <property type="entry name" value="THYMIDYLATE_KINASE"/>
    <property type="match status" value="1"/>
</dbReference>
<keyword evidence="5 8" id="KW-0418">Kinase</keyword>
<sequence>MPGKFIVFEGIDGSGKSTTITAVAERLNTAGYKTTQLREPTEKTDASREIRRILRTAESIDAKISRDLLELFLIDRLWDIKHQIEPAIRAGSIVLLDRYFISTSAYQAADTNETQKIMQDYLGDTRILRPDLVIYLNLPVATALRRLSGRGARDVFETEARLAGIASRYAAAMGYIQKTAPTIDVHEITHELTDKDFDSLATKISGATA</sequence>
<evidence type="ECO:0000256" key="1">
    <source>
        <dbReference type="ARBA" id="ARBA00009776"/>
    </source>
</evidence>
<keyword evidence="6 8" id="KW-0067">ATP-binding</keyword>
<dbReference type="GO" id="GO:0006233">
    <property type="term" value="P:dTDP biosynthetic process"/>
    <property type="evidence" value="ECO:0007669"/>
    <property type="project" value="InterPro"/>
</dbReference>
<accession>I4B5X6</accession>
<dbReference type="Proteomes" id="UP000006048">
    <property type="component" value="Chromosome"/>
</dbReference>
<dbReference type="SUPFAM" id="SSF52540">
    <property type="entry name" value="P-loop containing nucleoside triphosphate hydrolases"/>
    <property type="match status" value="1"/>
</dbReference>
<comment type="similarity">
    <text evidence="1 8">Belongs to the thymidylate kinase family.</text>
</comment>
<dbReference type="KEGG" id="tpx:Turpa_2037"/>
<evidence type="ECO:0000313" key="10">
    <source>
        <dbReference type="EMBL" id="AFM12683.1"/>
    </source>
</evidence>
<dbReference type="PATRIC" id="fig|869212.3.peg.2039"/>
<dbReference type="HOGENOM" id="CLU_049131_1_0_12"/>
<dbReference type="GO" id="GO:0005737">
    <property type="term" value="C:cytoplasm"/>
    <property type="evidence" value="ECO:0007669"/>
    <property type="project" value="TreeGrafter"/>
</dbReference>
<dbReference type="InterPro" id="IPR039430">
    <property type="entry name" value="Thymidylate_kin-like_dom"/>
</dbReference>
<dbReference type="InterPro" id="IPR018094">
    <property type="entry name" value="Thymidylate_kinase"/>
</dbReference>
<dbReference type="EC" id="2.7.4.9" evidence="8"/>
<comment type="function">
    <text evidence="8">Phosphorylation of dTMP to form dTDP in both de novo and salvage pathways of dTTP synthesis.</text>
</comment>
<keyword evidence="4 8" id="KW-0547">Nucleotide-binding</keyword>
<dbReference type="GO" id="GO:0006235">
    <property type="term" value="P:dTTP biosynthetic process"/>
    <property type="evidence" value="ECO:0007669"/>
    <property type="project" value="UniProtKB-UniRule"/>
</dbReference>
<dbReference type="PANTHER" id="PTHR10344:SF4">
    <property type="entry name" value="UMP-CMP KINASE 2, MITOCHONDRIAL"/>
    <property type="match status" value="1"/>
</dbReference>
<gene>
    <name evidence="8" type="primary">tmk</name>
    <name evidence="10" type="ordered locus">Turpa_2037</name>
</gene>
<feature type="domain" description="Thymidylate kinase-like" evidence="9">
    <location>
        <begin position="8"/>
        <end position="187"/>
    </location>
</feature>
<reference evidence="10 11" key="1">
    <citation type="submission" date="2012-06" db="EMBL/GenBank/DDBJ databases">
        <title>The complete chromosome of genome of Turneriella parva DSM 21527.</title>
        <authorList>
            <consortium name="US DOE Joint Genome Institute (JGI-PGF)"/>
            <person name="Lucas S."/>
            <person name="Han J."/>
            <person name="Lapidus A."/>
            <person name="Bruce D."/>
            <person name="Goodwin L."/>
            <person name="Pitluck S."/>
            <person name="Peters L."/>
            <person name="Kyrpides N."/>
            <person name="Mavromatis K."/>
            <person name="Ivanova N."/>
            <person name="Mikhailova N."/>
            <person name="Chertkov O."/>
            <person name="Detter J.C."/>
            <person name="Tapia R."/>
            <person name="Han C."/>
            <person name="Land M."/>
            <person name="Hauser L."/>
            <person name="Markowitz V."/>
            <person name="Cheng J.-F."/>
            <person name="Hugenholtz P."/>
            <person name="Woyke T."/>
            <person name="Wu D."/>
            <person name="Gronow S."/>
            <person name="Wellnitz S."/>
            <person name="Brambilla E."/>
            <person name="Klenk H.-P."/>
            <person name="Eisen J.A."/>
        </authorList>
    </citation>
    <scope>NUCLEOTIDE SEQUENCE [LARGE SCALE GENOMIC DNA]</scope>
    <source>
        <strain evidence="11">ATCC BAA-1111 / DSM 21527 / NCTC 11395 / H</strain>
    </source>
</reference>
<dbReference type="Gene3D" id="3.40.50.300">
    <property type="entry name" value="P-loop containing nucleotide triphosphate hydrolases"/>
    <property type="match status" value="1"/>
</dbReference>
<dbReference type="RefSeq" id="WP_014803189.1">
    <property type="nucleotide sequence ID" value="NC_018020.1"/>
</dbReference>
<dbReference type="CDD" id="cd01672">
    <property type="entry name" value="TMPK"/>
    <property type="match status" value="1"/>
</dbReference>
<dbReference type="GO" id="GO:0006227">
    <property type="term" value="P:dUDP biosynthetic process"/>
    <property type="evidence" value="ECO:0007669"/>
    <property type="project" value="TreeGrafter"/>
</dbReference>
<evidence type="ECO:0000256" key="2">
    <source>
        <dbReference type="ARBA" id="ARBA00022679"/>
    </source>
</evidence>
<dbReference type="Pfam" id="PF02223">
    <property type="entry name" value="Thymidylate_kin"/>
    <property type="match status" value="1"/>
</dbReference>
<evidence type="ECO:0000256" key="7">
    <source>
        <dbReference type="ARBA" id="ARBA00048743"/>
    </source>
</evidence>